<accession>R2R3Y8</accession>
<protein>
    <submittedName>
        <fullName evidence="1">Uncharacterized protein</fullName>
    </submittedName>
</protein>
<organism evidence="1 2">
    <name type="scientific">Enterococcus moraviensis ATCC BAA-383</name>
    <dbReference type="NCBI Taxonomy" id="1158609"/>
    <lineage>
        <taxon>Bacteria</taxon>
        <taxon>Bacillati</taxon>
        <taxon>Bacillota</taxon>
        <taxon>Bacilli</taxon>
        <taxon>Lactobacillales</taxon>
        <taxon>Enterococcaceae</taxon>
        <taxon>Enterococcus</taxon>
    </lineage>
</organism>
<dbReference type="eggNOG" id="COG5444">
    <property type="taxonomic scope" value="Bacteria"/>
</dbReference>
<dbReference type="EMBL" id="AJAS01000012">
    <property type="protein sequence ID" value="EOI02436.1"/>
    <property type="molecule type" value="Genomic_DNA"/>
</dbReference>
<comment type="caution">
    <text evidence="1">The sequence shown here is derived from an EMBL/GenBank/DDBJ whole genome shotgun (WGS) entry which is preliminary data.</text>
</comment>
<dbReference type="STRING" id="155617.RV09_GL002279"/>
<proteinExistence type="predicted"/>
<dbReference type="HOGENOM" id="CLU_901674_0_0_9"/>
<dbReference type="Proteomes" id="UP000013781">
    <property type="component" value="Unassembled WGS sequence"/>
</dbReference>
<sequence>EVEKGAAWNSASGTFELSRMSLSWTKPIGQAWDKRQKKIDAKLKAFEQANQKIGYQFDEAGNLIGVFVNGEFDPKRTKEIQGMIQLEDIKGLRGLGSGFLDQWANNNGKSILNELFGERQVNPHLSGTSGYANGQILADLFSLFQGGAEFVGGTIWMGGGTLGSLLLAPGTGGASVTTIPAINASGLAISGHGIGTFLNAFGSLKDGKYQGNVPKIENMKEFFETEFGSKIKGKVSKTKKNYDGQSVYKVDKKVSEYIRKGDQFYLDGYHMDHLEVFDKQGKIRYVLNLDGSMNAKKTAAAVSQGRRIP</sequence>
<dbReference type="RefSeq" id="WP_010764385.1">
    <property type="nucleotide sequence ID" value="NZ_KB946318.1"/>
</dbReference>
<feature type="non-terminal residue" evidence="1">
    <location>
        <position position="1"/>
    </location>
</feature>
<evidence type="ECO:0000313" key="1">
    <source>
        <dbReference type="EMBL" id="EOI02436.1"/>
    </source>
</evidence>
<reference evidence="1 2" key="1">
    <citation type="submission" date="2013-02" db="EMBL/GenBank/DDBJ databases">
        <title>The Genome Sequence of Enterococcus moraviensis BAA-383.</title>
        <authorList>
            <consortium name="The Broad Institute Genome Sequencing Platform"/>
            <consortium name="The Broad Institute Genome Sequencing Center for Infectious Disease"/>
            <person name="Earl A.M."/>
            <person name="Gilmore M.S."/>
            <person name="Lebreton F."/>
            <person name="Walker B."/>
            <person name="Young S.K."/>
            <person name="Zeng Q."/>
            <person name="Gargeya S."/>
            <person name="Fitzgerald M."/>
            <person name="Haas B."/>
            <person name="Abouelleil A."/>
            <person name="Alvarado L."/>
            <person name="Arachchi H.M."/>
            <person name="Berlin A.M."/>
            <person name="Chapman S.B."/>
            <person name="Dewar J."/>
            <person name="Goldberg J."/>
            <person name="Griggs A."/>
            <person name="Gujja S."/>
            <person name="Hansen M."/>
            <person name="Howarth C."/>
            <person name="Imamovic A."/>
            <person name="Larimer J."/>
            <person name="McCowan C."/>
            <person name="Murphy C."/>
            <person name="Neiman D."/>
            <person name="Pearson M."/>
            <person name="Priest M."/>
            <person name="Roberts A."/>
            <person name="Saif S."/>
            <person name="Shea T."/>
            <person name="Sisk P."/>
            <person name="Sykes S."/>
            <person name="Wortman J."/>
            <person name="Nusbaum C."/>
            <person name="Birren B."/>
        </authorList>
    </citation>
    <scope>NUCLEOTIDE SEQUENCE [LARGE SCALE GENOMIC DNA]</scope>
    <source>
        <strain evidence="1 2">ATCC BAA-383</strain>
    </source>
</reference>
<evidence type="ECO:0000313" key="2">
    <source>
        <dbReference type="Proteomes" id="UP000013781"/>
    </source>
</evidence>
<gene>
    <name evidence="1" type="ORF">UAY_00990</name>
</gene>
<dbReference type="PATRIC" id="fig|1158609.3.peg.947"/>
<name>R2R3Y8_9ENTE</name>
<dbReference type="AlphaFoldDB" id="R2R3Y8"/>